<evidence type="ECO:0000313" key="2">
    <source>
        <dbReference type="EMBL" id="PKQ27531.1"/>
    </source>
</evidence>
<evidence type="ECO:0008006" key="4">
    <source>
        <dbReference type="Google" id="ProtNLM"/>
    </source>
</evidence>
<sequence>MSDPETVDESYVKSAVMFVINAHAATVNMRLYPITSTMVTETFDKANEALQEIFKSFERLSIASIENGLLVNDVRLDDIEQQKAPVKSFVAWMNERELSTVEFEKGITSEELQSFFSILSGMTDAQDRVKLTEDLAEQSIKHASVNQRVYVAVTTDSDGEIIGGAPSASSPLNALKDELLIRYLMGKVNLNDVEDHELVEVLSDPGKVGGLLSRFLGEEGAEGGVLMKSQKASEALNAVAEMVKEIDDDELREAMGDKITNVIAEMSPREMTSILSGCVPEDLNIRHIRENIITMLSNNQLLEMVDFLIEDYDEMKSESGELNAEWTRKRLQDMNELLLGVRGERSEAISEAIDRKLDEAGIAEERDPGTGKRVLSAYQMLGGPLTEDVVELGEGVDQTVPRQIRQLYIMEELDLAAGMLRKLAENFHQDSPSVRRFATALFKETLEGLDNEHRAQAADVLCPSILEEMRKELDFQAFTNEVDSVVRMAGTYMRCGRVQDAVEIIATLTAVGAEDVGKGDELIKHVTEALSELMGAGGVIDVKSLLLEEDEEKRRNTIQALSSLGPDVLIPLVNVVKDRGETELHDRALDTLQSVGEPGIKALVSELEKENPWYAYRNILNVIAERKIEEGLPQVIAMVAHPDERIRREAVRSLAHIGSPDSFPAVMSAANDTSIVVRKTAVRALGVFGNPNVAQYLLNIINGQGPRGKEEEQGVVEAACLSLGDLHDSSYLPQLAALLRNGGLFKKTRPDEVKAAACIALGNIGNSSAMSVLEKAKKDSSQIVRGSAEKAIHRLKSEIDAPEPQ</sequence>
<dbReference type="PANTHER" id="PTHR12697:SF5">
    <property type="entry name" value="DEOXYHYPUSINE HYDROXYLASE"/>
    <property type="match status" value="1"/>
</dbReference>
<dbReference type="SUPFAM" id="SSF48371">
    <property type="entry name" value="ARM repeat"/>
    <property type="match status" value="1"/>
</dbReference>
<dbReference type="Proteomes" id="UP000233654">
    <property type="component" value="Unassembled WGS sequence"/>
</dbReference>
<name>A0A2N3G479_9ACTN</name>
<comment type="caution">
    <text evidence="2">The sequence shown here is derived from an EMBL/GenBank/DDBJ whole genome shotgun (WGS) entry which is preliminary data.</text>
</comment>
<reference evidence="2 3" key="1">
    <citation type="journal article" date="2017" name="ISME J.">
        <title>Potential for microbial H2 and metal transformations associated with novel bacteria and archaea in deep terrestrial subsurface sediments.</title>
        <authorList>
            <person name="Hernsdorf A.W."/>
            <person name="Amano Y."/>
            <person name="Miyakawa K."/>
            <person name="Ise K."/>
            <person name="Suzuki Y."/>
            <person name="Anantharaman K."/>
            <person name="Probst A."/>
            <person name="Burstein D."/>
            <person name="Thomas B.C."/>
            <person name="Banfield J.F."/>
        </authorList>
    </citation>
    <scope>NUCLEOTIDE SEQUENCE [LARGE SCALE GENOMIC DNA]</scope>
    <source>
        <strain evidence="2">HGW-Actinobacteria-3</strain>
    </source>
</reference>
<dbReference type="GO" id="GO:0016491">
    <property type="term" value="F:oxidoreductase activity"/>
    <property type="evidence" value="ECO:0007669"/>
    <property type="project" value="TreeGrafter"/>
</dbReference>
<keyword evidence="1" id="KW-0175">Coiled coil</keyword>
<dbReference type="EMBL" id="PHEX01000082">
    <property type="protein sequence ID" value="PKQ27531.1"/>
    <property type="molecule type" value="Genomic_DNA"/>
</dbReference>
<accession>A0A2N3G479</accession>
<dbReference type="InterPro" id="IPR004155">
    <property type="entry name" value="PBS_lyase_HEAT"/>
</dbReference>
<dbReference type="InterPro" id="IPR011989">
    <property type="entry name" value="ARM-like"/>
</dbReference>
<organism evidence="2 3">
    <name type="scientific">Candidatus Anoxymicrobium japonicum</name>
    <dbReference type="NCBI Taxonomy" id="2013648"/>
    <lineage>
        <taxon>Bacteria</taxon>
        <taxon>Bacillati</taxon>
        <taxon>Actinomycetota</taxon>
        <taxon>Candidatus Geothermincolia</taxon>
        <taxon>Candidatus Geothermincolales</taxon>
        <taxon>Candidatus Anoxymicrobiaceae</taxon>
        <taxon>Candidatus Anoxymicrobium</taxon>
    </lineage>
</organism>
<feature type="coiled-coil region" evidence="1">
    <location>
        <begin position="298"/>
        <end position="325"/>
    </location>
</feature>
<dbReference type="SMART" id="SM00567">
    <property type="entry name" value="EZ_HEAT"/>
    <property type="match status" value="4"/>
</dbReference>
<gene>
    <name evidence="2" type="ORF">CVT63_07490</name>
</gene>
<dbReference type="InterPro" id="IPR016024">
    <property type="entry name" value="ARM-type_fold"/>
</dbReference>
<proteinExistence type="predicted"/>
<evidence type="ECO:0000313" key="3">
    <source>
        <dbReference type="Proteomes" id="UP000233654"/>
    </source>
</evidence>
<dbReference type="AlphaFoldDB" id="A0A2N3G479"/>
<dbReference type="Gene3D" id="1.25.10.10">
    <property type="entry name" value="Leucine-rich Repeat Variant"/>
    <property type="match status" value="2"/>
</dbReference>
<dbReference type="Pfam" id="PF13646">
    <property type="entry name" value="HEAT_2"/>
    <property type="match status" value="1"/>
</dbReference>
<protein>
    <recommendedName>
        <fullName evidence="4">HEAT repeat domain-containing protein</fullName>
    </recommendedName>
</protein>
<dbReference type="PANTHER" id="PTHR12697">
    <property type="entry name" value="PBS LYASE HEAT-LIKE PROTEIN"/>
    <property type="match status" value="1"/>
</dbReference>
<evidence type="ECO:0000256" key="1">
    <source>
        <dbReference type="SAM" id="Coils"/>
    </source>
</evidence>